<dbReference type="InParanoid" id="A0A068UZS6"/>
<evidence type="ECO:0000256" key="6">
    <source>
        <dbReference type="ARBA" id="ARBA00022989"/>
    </source>
</evidence>
<protein>
    <recommendedName>
        <fullName evidence="8">Cytochrome b561 and DOMON domain-containing protein</fullName>
    </recommendedName>
</protein>
<dbReference type="PANTHER" id="PTHR23130:SF175">
    <property type="entry name" value="CYTOCHROME B561 AND DOMON DOMAIN-CONTAINING PROTEIN"/>
    <property type="match status" value="1"/>
</dbReference>
<dbReference type="InterPro" id="IPR045265">
    <property type="entry name" value="AIR12_DOMON"/>
</dbReference>
<dbReference type="Pfam" id="PF04526">
    <property type="entry name" value="DUF568"/>
    <property type="match status" value="1"/>
</dbReference>
<dbReference type="InterPro" id="IPR005018">
    <property type="entry name" value="DOMON_domain"/>
</dbReference>
<dbReference type="SMART" id="SM00665">
    <property type="entry name" value="B561"/>
    <property type="match status" value="1"/>
</dbReference>
<dbReference type="STRING" id="49390.A0A068UZS6"/>
<evidence type="ECO:0000256" key="11">
    <source>
        <dbReference type="SAM" id="Phobius"/>
    </source>
</evidence>
<feature type="region of interest" description="Disordered" evidence="10">
    <location>
        <begin position="383"/>
        <end position="409"/>
    </location>
</feature>
<keyword evidence="5 8" id="KW-0249">Electron transport</keyword>
<keyword evidence="2 8" id="KW-0813">Transport</keyword>
<dbReference type="InterPro" id="IPR006593">
    <property type="entry name" value="Cyt_b561/ferric_Rdtase_TM"/>
</dbReference>
<feature type="chain" id="PRO_5001655414" description="Cytochrome b561 and DOMON domain-containing protein" evidence="12">
    <location>
        <begin position="22"/>
        <end position="409"/>
    </location>
</feature>
<feature type="transmembrane region" description="Helical" evidence="11">
    <location>
        <begin position="350"/>
        <end position="372"/>
    </location>
</feature>
<feature type="binding site" description="axial binding residue" evidence="9">
    <location>
        <position position="215"/>
    </location>
    <ligand>
        <name>heme b</name>
        <dbReference type="ChEBI" id="CHEBI:60344"/>
        <label>1</label>
    </ligand>
    <ligandPart>
        <name>Fe</name>
        <dbReference type="ChEBI" id="CHEBI:18248"/>
    </ligandPart>
</feature>
<comment type="subcellular location">
    <subcellularLocation>
        <location evidence="1">Membrane</location>
    </subcellularLocation>
</comment>
<dbReference type="PhylomeDB" id="A0A068UZS6"/>
<evidence type="ECO:0000313" key="16">
    <source>
        <dbReference type="Proteomes" id="UP000295252"/>
    </source>
</evidence>
<dbReference type="PROSITE" id="PS50836">
    <property type="entry name" value="DOMON"/>
    <property type="match status" value="1"/>
</dbReference>
<feature type="domain" description="Cytochrome b561" evidence="14">
    <location>
        <begin position="176"/>
        <end position="375"/>
    </location>
</feature>
<organism evidence="15 16">
    <name type="scientific">Coffea canephora</name>
    <name type="common">Robusta coffee</name>
    <dbReference type="NCBI Taxonomy" id="49390"/>
    <lineage>
        <taxon>Eukaryota</taxon>
        <taxon>Viridiplantae</taxon>
        <taxon>Streptophyta</taxon>
        <taxon>Embryophyta</taxon>
        <taxon>Tracheophyta</taxon>
        <taxon>Spermatophyta</taxon>
        <taxon>Magnoliopsida</taxon>
        <taxon>eudicotyledons</taxon>
        <taxon>Gunneridae</taxon>
        <taxon>Pentapetalae</taxon>
        <taxon>asterids</taxon>
        <taxon>lamiids</taxon>
        <taxon>Gentianales</taxon>
        <taxon>Rubiaceae</taxon>
        <taxon>Ixoroideae</taxon>
        <taxon>Gardenieae complex</taxon>
        <taxon>Bertiereae - Coffeeae clade</taxon>
        <taxon>Coffeeae</taxon>
        <taxon>Coffea</taxon>
    </lineage>
</organism>
<keyword evidence="9" id="KW-0408">Iron</keyword>
<dbReference type="PANTHER" id="PTHR23130">
    <property type="entry name" value="CYTOCHROME B561 AND DOMON DOMAIN-CONTAINING PROTEIN"/>
    <property type="match status" value="1"/>
</dbReference>
<evidence type="ECO:0000256" key="8">
    <source>
        <dbReference type="PIRNR" id="PIRNR037471"/>
    </source>
</evidence>
<keyword evidence="16" id="KW-1185">Reference proteome</keyword>
<feature type="transmembrane region" description="Helical" evidence="11">
    <location>
        <begin position="217"/>
        <end position="238"/>
    </location>
</feature>
<feature type="signal peptide" evidence="12">
    <location>
        <begin position="1"/>
        <end position="21"/>
    </location>
</feature>
<keyword evidence="6 11" id="KW-1133">Transmembrane helix</keyword>
<evidence type="ECO:0000256" key="5">
    <source>
        <dbReference type="ARBA" id="ARBA00022982"/>
    </source>
</evidence>
<comment type="cofactor">
    <cofactor evidence="8">
        <name>heme b</name>
        <dbReference type="ChEBI" id="CHEBI:60344"/>
    </cofactor>
    <text evidence="8">Binds 2 heme b groups non-covalently.</text>
</comment>
<feature type="binding site" description="axial binding residue" evidence="9">
    <location>
        <position position="320"/>
    </location>
    <ligand>
        <name>heme b</name>
        <dbReference type="ChEBI" id="CHEBI:60344"/>
        <label>1</label>
    </ligand>
    <ligandPart>
        <name>Fe</name>
        <dbReference type="ChEBI" id="CHEBI:18248"/>
    </ligandPart>
</feature>
<evidence type="ECO:0000313" key="15">
    <source>
        <dbReference type="EMBL" id="CDP13807.1"/>
    </source>
</evidence>
<dbReference type="Gene3D" id="1.20.120.1770">
    <property type="match status" value="1"/>
</dbReference>
<dbReference type="PIRSF" id="PIRSF037471">
    <property type="entry name" value="UCP037471"/>
    <property type="match status" value="1"/>
</dbReference>
<dbReference type="Proteomes" id="UP000295252">
    <property type="component" value="Chromosome VII"/>
</dbReference>
<feature type="transmembrane region" description="Helical" evidence="11">
    <location>
        <begin position="322"/>
        <end position="344"/>
    </location>
</feature>
<feature type="binding site" description="axial binding residue" evidence="9">
    <location>
        <position position="284"/>
    </location>
    <ligand>
        <name>heme b</name>
        <dbReference type="ChEBI" id="CHEBI:60344"/>
        <label>1</label>
    </ligand>
    <ligandPart>
        <name>Fe</name>
        <dbReference type="ChEBI" id="CHEBI:18248"/>
    </ligandPart>
</feature>
<evidence type="ECO:0000256" key="12">
    <source>
        <dbReference type="SAM" id="SignalP"/>
    </source>
</evidence>
<accession>A0A068UZS6</accession>
<feature type="compositionally biased region" description="Polar residues" evidence="10">
    <location>
        <begin position="399"/>
        <end position="409"/>
    </location>
</feature>
<keyword evidence="3 11" id="KW-0812">Transmembrane</keyword>
<evidence type="ECO:0000256" key="9">
    <source>
        <dbReference type="PIRSR" id="PIRSR037471-1"/>
    </source>
</evidence>
<feature type="transmembrane region" description="Helical" evidence="11">
    <location>
        <begin position="284"/>
        <end position="302"/>
    </location>
</feature>
<gene>
    <name evidence="15" type="ORF">GSCOC_T00038867001</name>
</gene>
<feature type="transmembrane region" description="Helical" evidence="11">
    <location>
        <begin position="250"/>
        <end position="272"/>
    </location>
</feature>
<dbReference type="OrthoDB" id="19261at2759"/>
<evidence type="ECO:0000259" key="13">
    <source>
        <dbReference type="PROSITE" id="PS50836"/>
    </source>
</evidence>
<evidence type="ECO:0000256" key="10">
    <source>
        <dbReference type="SAM" id="MobiDB-lite"/>
    </source>
</evidence>
<evidence type="ECO:0000256" key="2">
    <source>
        <dbReference type="ARBA" id="ARBA00022448"/>
    </source>
</evidence>
<evidence type="ECO:0000256" key="3">
    <source>
        <dbReference type="ARBA" id="ARBA00022692"/>
    </source>
</evidence>
<feature type="binding site" description="axial binding residue" evidence="9">
    <location>
        <position position="251"/>
    </location>
    <ligand>
        <name>heme b</name>
        <dbReference type="ChEBI" id="CHEBI:60344"/>
        <label>1</label>
    </ligand>
    <ligandPart>
        <name>Fe</name>
        <dbReference type="ChEBI" id="CHEBI:18248"/>
    </ligandPart>
</feature>
<dbReference type="Gramene" id="CDP13807">
    <property type="protein sequence ID" value="CDP13807"/>
    <property type="gene ID" value="GSCOC_T00038867001"/>
</dbReference>
<dbReference type="AlphaFoldDB" id="A0A068UZS6"/>
<dbReference type="OMA" id="DYRKYWN"/>
<evidence type="ECO:0000256" key="7">
    <source>
        <dbReference type="ARBA" id="ARBA00023136"/>
    </source>
</evidence>
<dbReference type="EMBL" id="HG739160">
    <property type="protein sequence ID" value="CDP13807.1"/>
    <property type="molecule type" value="Genomic_DNA"/>
</dbReference>
<dbReference type="GO" id="GO:0016020">
    <property type="term" value="C:membrane"/>
    <property type="evidence" value="ECO:0007669"/>
    <property type="project" value="UniProtKB-SubCell"/>
</dbReference>
<dbReference type="PROSITE" id="PS50939">
    <property type="entry name" value="CYTOCHROME_B561"/>
    <property type="match status" value="1"/>
</dbReference>
<sequence>MSPDNRFRVAFVLSLLLPVFADVQDCSEEFREEAAKKINITSCRKQSLGAEFAWNYNNGTRRLEILFGAKLHGGMGWLAWGLNPGKHAGMVGTQALIGIKLSNGTSSHDTYSITGSTKLGCKLLPSKIDLEVGDFSFSFPEADFAVIQATIVLPREYNDSSTNVVWQVGNFADGKQPFMHPKNIWHLSSKETINLISGSVRGDGAHKLQKLRKVHGILNIVGWGTFLPVGAIIARYFRKFPVEWSQWFRLHVSCQILGYLLGTSGWIIGLWLGNASKYYGYHTHRVLGIVIFTFTTLQMFALRLKPKRNDDYRVYWNMYHHFLGYSLLAIISVNIFHGISILNVDHTWKWAYIGLLCLLGSIAVVLEIYTWIKFWKRESPGIHKTQDQDQKDLHRGNKNDSGASTASHS</sequence>
<evidence type="ECO:0000259" key="14">
    <source>
        <dbReference type="PROSITE" id="PS50939"/>
    </source>
</evidence>
<reference evidence="16" key="1">
    <citation type="journal article" date="2014" name="Science">
        <title>The coffee genome provides insight into the convergent evolution of caffeine biosynthesis.</title>
        <authorList>
            <person name="Denoeud F."/>
            <person name="Carretero-Paulet L."/>
            <person name="Dereeper A."/>
            <person name="Droc G."/>
            <person name="Guyot R."/>
            <person name="Pietrella M."/>
            <person name="Zheng C."/>
            <person name="Alberti A."/>
            <person name="Anthony F."/>
            <person name="Aprea G."/>
            <person name="Aury J.M."/>
            <person name="Bento P."/>
            <person name="Bernard M."/>
            <person name="Bocs S."/>
            <person name="Campa C."/>
            <person name="Cenci A."/>
            <person name="Combes M.C."/>
            <person name="Crouzillat D."/>
            <person name="Da Silva C."/>
            <person name="Daddiego L."/>
            <person name="De Bellis F."/>
            <person name="Dussert S."/>
            <person name="Garsmeur O."/>
            <person name="Gayraud T."/>
            <person name="Guignon V."/>
            <person name="Jahn K."/>
            <person name="Jamilloux V."/>
            <person name="Joet T."/>
            <person name="Labadie K."/>
            <person name="Lan T."/>
            <person name="Leclercq J."/>
            <person name="Lepelley M."/>
            <person name="Leroy T."/>
            <person name="Li L.T."/>
            <person name="Librado P."/>
            <person name="Lopez L."/>
            <person name="Munoz A."/>
            <person name="Noel B."/>
            <person name="Pallavicini A."/>
            <person name="Perrotta G."/>
            <person name="Poncet V."/>
            <person name="Pot D."/>
            <person name="Priyono X."/>
            <person name="Rigoreau M."/>
            <person name="Rouard M."/>
            <person name="Rozas J."/>
            <person name="Tranchant-Dubreuil C."/>
            <person name="VanBuren R."/>
            <person name="Zhang Q."/>
            <person name="Andrade A.C."/>
            <person name="Argout X."/>
            <person name="Bertrand B."/>
            <person name="de Kochko A."/>
            <person name="Graziosi G."/>
            <person name="Henry R.J."/>
            <person name="Jayarama X."/>
            <person name="Ming R."/>
            <person name="Nagai C."/>
            <person name="Rounsley S."/>
            <person name="Sankoff D."/>
            <person name="Giuliano G."/>
            <person name="Albert V.A."/>
            <person name="Wincker P."/>
            <person name="Lashermes P."/>
        </authorList>
    </citation>
    <scope>NUCLEOTIDE SEQUENCE [LARGE SCALE GENOMIC DNA]</scope>
    <source>
        <strain evidence="16">cv. DH200-94</strain>
    </source>
</reference>
<dbReference type="InterPro" id="IPR017214">
    <property type="entry name" value="UCP037471"/>
</dbReference>
<keyword evidence="4 12" id="KW-0732">Signal</keyword>
<keyword evidence="9" id="KW-0479">Metal-binding</keyword>
<dbReference type="CDD" id="cd08760">
    <property type="entry name" value="Cyt_b561_FRRS1_like"/>
    <property type="match status" value="1"/>
</dbReference>
<proteinExistence type="predicted"/>
<feature type="domain" description="DOMON" evidence="13">
    <location>
        <begin position="48"/>
        <end position="169"/>
    </location>
</feature>
<dbReference type="GO" id="GO:0046872">
    <property type="term" value="F:metal ion binding"/>
    <property type="evidence" value="ECO:0007669"/>
    <property type="project" value="UniProtKB-KW"/>
</dbReference>
<feature type="compositionally biased region" description="Basic and acidic residues" evidence="10">
    <location>
        <begin position="383"/>
        <end position="398"/>
    </location>
</feature>
<evidence type="ECO:0000256" key="1">
    <source>
        <dbReference type="ARBA" id="ARBA00004370"/>
    </source>
</evidence>
<evidence type="ECO:0000256" key="4">
    <source>
        <dbReference type="ARBA" id="ARBA00022729"/>
    </source>
</evidence>
<name>A0A068UZS6_COFCA</name>
<keyword evidence="7 8" id="KW-0472">Membrane</keyword>